<dbReference type="Proteomes" id="UP000219775">
    <property type="component" value="Unassembled WGS sequence"/>
</dbReference>
<dbReference type="AlphaFoldDB" id="A0A1S9X295"/>
<dbReference type="EMBL" id="MWPX01000010">
    <property type="protein sequence ID" value="OUM48780.1"/>
    <property type="molecule type" value="Genomic_DNA"/>
</dbReference>
<sequence>MRFEISFISPTRSPPYTGVFTLHFTCVYCISKILLSLFSLKSFLLIFP</sequence>
<dbReference type="EMBL" id="NUDP01000026">
    <property type="protein sequence ID" value="PEM71177.1"/>
    <property type="molecule type" value="Genomic_DNA"/>
</dbReference>
<evidence type="ECO:0000313" key="2">
    <source>
        <dbReference type="EMBL" id="PEM71177.1"/>
    </source>
</evidence>
<comment type="caution">
    <text evidence="2">The sequence shown here is derived from an EMBL/GenBank/DDBJ whole genome shotgun (WGS) entry which is preliminary data.</text>
</comment>
<gene>
    <name evidence="1" type="ORF">BW425_11170</name>
    <name evidence="2" type="ORF">CN613_06360</name>
</gene>
<dbReference type="Proteomes" id="UP000195321">
    <property type="component" value="Unassembled WGS sequence"/>
</dbReference>
<accession>A0A1S9X295</accession>
<evidence type="ECO:0000313" key="4">
    <source>
        <dbReference type="Proteomes" id="UP000219775"/>
    </source>
</evidence>
<keyword evidence="2" id="KW-0548">Nucleotidyltransferase</keyword>
<name>A0A1S9X295_9BACI</name>
<keyword evidence="2" id="KW-0808">Transferase</keyword>
<evidence type="ECO:0000313" key="1">
    <source>
        <dbReference type="EMBL" id="OUM48780.1"/>
    </source>
</evidence>
<dbReference type="GO" id="GO:0016779">
    <property type="term" value="F:nucleotidyltransferase activity"/>
    <property type="evidence" value="ECO:0007669"/>
    <property type="project" value="UniProtKB-KW"/>
</dbReference>
<organism evidence="2 4">
    <name type="scientific">Bacillus pseudomycoides</name>
    <dbReference type="NCBI Taxonomy" id="64104"/>
    <lineage>
        <taxon>Bacteria</taxon>
        <taxon>Bacillati</taxon>
        <taxon>Bacillota</taxon>
        <taxon>Bacilli</taxon>
        <taxon>Bacillales</taxon>
        <taxon>Bacillaceae</taxon>
        <taxon>Bacillus</taxon>
        <taxon>Bacillus cereus group</taxon>
    </lineage>
</organism>
<reference evidence="1 3" key="1">
    <citation type="submission" date="2017-02" db="EMBL/GenBank/DDBJ databases">
        <title>Bacillus pseudomycoides isolate FSL K6-0042.</title>
        <authorList>
            <person name="Kovac J."/>
        </authorList>
    </citation>
    <scope>NUCLEOTIDE SEQUENCE [LARGE SCALE GENOMIC DNA]</scope>
    <source>
        <strain evidence="1 3">FSL K6-0042</strain>
    </source>
</reference>
<reference evidence="2 4" key="2">
    <citation type="submission" date="2017-09" db="EMBL/GenBank/DDBJ databases">
        <title>Large-scale bioinformatics analysis of Bacillus genomes uncovers conserved roles of natural products in bacterial physiology.</title>
        <authorList>
            <consortium name="Agbiome Team Llc"/>
            <person name="Bleich R.M."/>
            <person name="Grubbs K.J."/>
            <person name="Santa Maria K.C."/>
            <person name="Allen S.E."/>
            <person name="Farag S."/>
            <person name="Shank E.A."/>
            <person name="Bowers A."/>
        </authorList>
    </citation>
    <scope>NUCLEOTIDE SEQUENCE [LARGE SCALE GENOMIC DNA]</scope>
    <source>
        <strain evidence="2 4">AFS009893</strain>
    </source>
</reference>
<protein>
    <submittedName>
        <fullName evidence="2">2-C-methyl-D-erythritol 4-phosphate cytidylyltransferase</fullName>
    </submittedName>
</protein>
<evidence type="ECO:0000313" key="3">
    <source>
        <dbReference type="Proteomes" id="UP000195321"/>
    </source>
</evidence>
<proteinExistence type="predicted"/>